<dbReference type="Gene3D" id="3.30.70.1200">
    <property type="entry name" value="Crispr-associated protein, domain 1"/>
    <property type="match status" value="1"/>
</dbReference>
<dbReference type="SMART" id="SM01101">
    <property type="entry name" value="CRISPR_assoc"/>
    <property type="match status" value="1"/>
</dbReference>
<dbReference type="OrthoDB" id="9795689at2"/>
<evidence type="ECO:0000313" key="2">
    <source>
        <dbReference type="Proteomes" id="UP000015346"/>
    </source>
</evidence>
<dbReference type="EMBL" id="AOLV01000026">
    <property type="protein sequence ID" value="EPX84374.1"/>
    <property type="molecule type" value="Genomic_DNA"/>
</dbReference>
<organism evidence="1 2">
    <name type="scientific">Rubellimicrobium thermophilum DSM 16684</name>
    <dbReference type="NCBI Taxonomy" id="1123069"/>
    <lineage>
        <taxon>Bacteria</taxon>
        <taxon>Pseudomonadati</taxon>
        <taxon>Pseudomonadota</taxon>
        <taxon>Alphaproteobacteria</taxon>
        <taxon>Rhodobacterales</taxon>
        <taxon>Roseobacteraceae</taxon>
        <taxon>Rubellimicrobium</taxon>
    </lineage>
</organism>
<name>S9SDP8_9RHOB</name>
<dbReference type="SUPFAM" id="SSF117987">
    <property type="entry name" value="CRISPR-associated protein"/>
    <property type="match status" value="2"/>
</dbReference>
<proteinExistence type="predicted"/>
<dbReference type="Gene3D" id="3.30.70.1210">
    <property type="entry name" value="Crispr-associated protein, domain 2"/>
    <property type="match status" value="1"/>
</dbReference>
<keyword evidence="2" id="KW-1185">Reference proteome</keyword>
<dbReference type="HOGENOM" id="CLU_080982_1_0_5"/>
<dbReference type="Pfam" id="PF08798">
    <property type="entry name" value="CRISPR_assoc"/>
    <property type="match status" value="1"/>
</dbReference>
<reference evidence="1 2" key="1">
    <citation type="journal article" date="2013" name="Stand. Genomic Sci.">
        <title>Genome sequence of the reddish-pigmented Rubellimicrobium thermophilum type strain (DSM 16684(T)), a member of the Roseobacter clade.</title>
        <authorList>
            <person name="Fiebig A."/>
            <person name="Riedel T."/>
            <person name="Gronow S."/>
            <person name="Petersen J."/>
            <person name="Klenk H.P."/>
            <person name="Goker M."/>
        </authorList>
    </citation>
    <scope>NUCLEOTIDE SEQUENCE [LARGE SCALE GENOMIC DNA]</scope>
    <source>
        <strain evidence="1 2">DSM 16684</strain>
    </source>
</reference>
<sequence>MFLSRLTLKRSPDVAALGRLLDPKDPGRRMDAQHRLIWSAFAGDPEARRDFLWRDMGGGTFLVLSPRPPGESALFERADATPFAPDLAAGDRLAFVLRANATRTVTEPDGRKRHRDVVMEALHATPKGARAPVRLERAQEAGRRWLEGQGARAGFRVTEAGVTAYAVAEPPGQGARRPRFGIIDLEGLIEVTDPAAFLARLAQGFGRAKAFGCGLMLIRRA</sequence>
<dbReference type="RefSeq" id="WP_021098362.1">
    <property type="nucleotide sequence ID" value="NZ_KE557322.1"/>
</dbReference>
<dbReference type="Proteomes" id="UP000015346">
    <property type="component" value="Unassembled WGS sequence"/>
</dbReference>
<protein>
    <submittedName>
        <fullName evidence="1">CRISPR-associated protein, Cse3 family</fullName>
    </submittedName>
</protein>
<evidence type="ECO:0000313" key="1">
    <source>
        <dbReference type="EMBL" id="EPX84374.1"/>
    </source>
</evidence>
<accession>S9SDP8</accession>
<dbReference type="AlphaFoldDB" id="S9SDP8"/>
<dbReference type="InterPro" id="IPR010179">
    <property type="entry name" value="CRISPR-assoc_prot_Cse3"/>
</dbReference>
<dbReference type="CDD" id="cd09727">
    <property type="entry name" value="Cas6_I-E"/>
    <property type="match status" value="1"/>
</dbReference>
<comment type="caution">
    <text evidence="1">The sequence shown here is derived from an EMBL/GenBank/DDBJ whole genome shotgun (WGS) entry which is preliminary data.</text>
</comment>
<dbReference type="PATRIC" id="fig|1123069.3.peg.2254"/>
<gene>
    <name evidence="1" type="ORF">ruthe_02280</name>
</gene>
<dbReference type="NCBIfam" id="TIGR01907">
    <property type="entry name" value="casE_Cse3"/>
    <property type="match status" value="1"/>
</dbReference>
<dbReference type="STRING" id="1123069.ruthe_02280"/>